<feature type="region of interest" description="Disordered" evidence="1">
    <location>
        <begin position="1"/>
        <end position="44"/>
    </location>
</feature>
<comment type="caution">
    <text evidence="2">The sequence shown here is derived from an EMBL/GenBank/DDBJ whole genome shotgun (WGS) entry which is preliminary data.</text>
</comment>
<dbReference type="AlphaFoldDB" id="A0A4Z2G092"/>
<feature type="compositionally biased region" description="Basic and acidic residues" evidence="1">
    <location>
        <begin position="236"/>
        <end position="281"/>
    </location>
</feature>
<reference evidence="2 3" key="1">
    <citation type="submission" date="2019-03" db="EMBL/GenBank/DDBJ databases">
        <title>First draft genome of Liparis tanakae, snailfish: a comprehensive survey of snailfish specific genes.</title>
        <authorList>
            <person name="Kim W."/>
            <person name="Song I."/>
            <person name="Jeong J.-H."/>
            <person name="Kim D."/>
            <person name="Kim S."/>
            <person name="Ryu S."/>
            <person name="Song J.Y."/>
            <person name="Lee S.K."/>
        </authorList>
    </citation>
    <scope>NUCLEOTIDE SEQUENCE [LARGE SCALE GENOMIC DNA]</scope>
    <source>
        <tissue evidence="2">Muscle</tissue>
    </source>
</reference>
<organism evidence="2 3">
    <name type="scientific">Liparis tanakae</name>
    <name type="common">Tanaka's snailfish</name>
    <dbReference type="NCBI Taxonomy" id="230148"/>
    <lineage>
        <taxon>Eukaryota</taxon>
        <taxon>Metazoa</taxon>
        <taxon>Chordata</taxon>
        <taxon>Craniata</taxon>
        <taxon>Vertebrata</taxon>
        <taxon>Euteleostomi</taxon>
        <taxon>Actinopterygii</taxon>
        <taxon>Neopterygii</taxon>
        <taxon>Teleostei</taxon>
        <taxon>Neoteleostei</taxon>
        <taxon>Acanthomorphata</taxon>
        <taxon>Eupercaria</taxon>
        <taxon>Perciformes</taxon>
        <taxon>Cottioidei</taxon>
        <taxon>Cottales</taxon>
        <taxon>Liparidae</taxon>
        <taxon>Liparis</taxon>
    </lineage>
</organism>
<dbReference type="EMBL" id="SRLO01000785">
    <property type="protein sequence ID" value="TNN46515.1"/>
    <property type="molecule type" value="Genomic_DNA"/>
</dbReference>
<evidence type="ECO:0000256" key="1">
    <source>
        <dbReference type="SAM" id="MobiDB-lite"/>
    </source>
</evidence>
<gene>
    <name evidence="2" type="ORF">EYF80_043279</name>
</gene>
<proteinExistence type="predicted"/>
<dbReference type="Proteomes" id="UP000314294">
    <property type="component" value="Unassembled WGS sequence"/>
</dbReference>
<feature type="region of interest" description="Disordered" evidence="1">
    <location>
        <begin position="201"/>
        <end position="326"/>
    </location>
</feature>
<accession>A0A4Z2G092</accession>
<name>A0A4Z2G092_9TELE</name>
<keyword evidence="3" id="KW-1185">Reference proteome</keyword>
<evidence type="ECO:0000313" key="2">
    <source>
        <dbReference type="EMBL" id="TNN46515.1"/>
    </source>
</evidence>
<feature type="compositionally biased region" description="Low complexity" evidence="1">
    <location>
        <begin position="6"/>
        <end position="32"/>
    </location>
</feature>
<evidence type="ECO:0000313" key="3">
    <source>
        <dbReference type="Proteomes" id="UP000314294"/>
    </source>
</evidence>
<protein>
    <submittedName>
        <fullName evidence="2">Uncharacterized protein</fullName>
    </submittedName>
</protein>
<sequence length="326" mass="37206">MPSSPSPVSMAIAAAASSSTSANKGGASSSTSMAQSRLGAHMPRAAAEEKLVTSLEESFKGFEGINTLREMSACLGHHVNIEHQQHFTSSLPSAIRHPYGKLPVWIMSRLSSKPCVMDSQRLSYREKKRQRKRSQERRARLSRLGEESLNVCWRLRKIGEQRTPLPLPLPLPRGDARLCFVADGTPQCRLVYALRYKRRRGPRGGEVQEEERYKRRRGPRGGEVQEEERSKRRRDTRGGEVQEEERSKRRRDTRGGEVQEEERYKRRRDTRGGEIQEEERSKRRRGPRGGEVQEEERSKRRRGPRGGEILEEEGGTTGVVDLERPV</sequence>